<evidence type="ECO:0000256" key="6">
    <source>
        <dbReference type="ARBA" id="ARBA00023002"/>
    </source>
</evidence>
<keyword evidence="2 8" id="KW-0812">Transmembrane</keyword>
<comment type="caution">
    <text evidence="10">The sequence shown here is derived from an EMBL/GenBank/DDBJ whole genome shotgun (WGS) entry which is preliminary data.</text>
</comment>
<evidence type="ECO:0000256" key="3">
    <source>
        <dbReference type="ARBA" id="ARBA00022824"/>
    </source>
</evidence>
<dbReference type="Pfam" id="PF02453">
    <property type="entry name" value="Reticulon"/>
    <property type="match status" value="1"/>
</dbReference>
<dbReference type="Pfam" id="PF01073">
    <property type="entry name" value="3Beta_HSD"/>
    <property type="match status" value="2"/>
</dbReference>
<dbReference type="GO" id="GO:0006694">
    <property type="term" value="P:steroid biosynthetic process"/>
    <property type="evidence" value="ECO:0007669"/>
    <property type="project" value="InterPro"/>
</dbReference>
<dbReference type="STRING" id="79200.A0A175YN67"/>
<reference evidence="10" key="1">
    <citation type="journal article" date="2016" name="Nat. Genet.">
        <title>A high-quality carrot genome assembly provides new insights into carotenoid accumulation and asterid genome evolution.</title>
        <authorList>
            <person name="Iorizzo M."/>
            <person name="Ellison S."/>
            <person name="Senalik D."/>
            <person name="Zeng P."/>
            <person name="Satapoomin P."/>
            <person name="Huang J."/>
            <person name="Bowman M."/>
            <person name="Iovene M."/>
            <person name="Sanseverino W."/>
            <person name="Cavagnaro P."/>
            <person name="Yildiz M."/>
            <person name="Macko-Podgorni A."/>
            <person name="Moranska E."/>
            <person name="Grzebelus E."/>
            <person name="Grzebelus D."/>
            <person name="Ashrafi H."/>
            <person name="Zheng Z."/>
            <person name="Cheng S."/>
            <person name="Spooner D."/>
            <person name="Van Deynze A."/>
            <person name="Simon P."/>
        </authorList>
    </citation>
    <scope>NUCLEOTIDE SEQUENCE [LARGE SCALE GENOMIC DNA]</scope>
    <source>
        <tissue evidence="10">Leaf</tissue>
    </source>
</reference>
<evidence type="ECO:0000256" key="2">
    <source>
        <dbReference type="ARBA" id="ARBA00022692"/>
    </source>
</evidence>
<evidence type="ECO:0000256" key="1">
    <source>
        <dbReference type="ARBA" id="ARBA00004477"/>
    </source>
</evidence>
<comment type="subcellular location">
    <subcellularLocation>
        <location evidence="1 8">Endoplasmic reticulum membrane</location>
        <topology evidence="1 8">Multi-pass membrane protein</topology>
    </subcellularLocation>
</comment>
<evidence type="ECO:0000256" key="4">
    <source>
        <dbReference type="ARBA" id="ARBA00022857"/>
    </source>
</evidence>
<evidence type="ECO:0000256" key="8">
    <source>
        <dbReference type="RuleBase" id="RU363132"/>
    </source>
</evidence>
<dbReference type="InterPro" id="IPR050425">
    <property type="entry name" value="NAD(P)_dehydrat-like"/>
</dbReference>
<keyword evidence="4" id="KW-0521">NADP</keyword>
<keyword evidence="6" id="KW-0560">Oxidoreductase</keyword>
<keyword evidence="3 8" id="KW-0256">Endoplasmic reticulum</keyword>
<dbReference type="AlphaFoldDB" id="A0A175YN67"/>
<dbReference type="PANTHER" id="PTHR10366:SF639">
    <property type="entry name" value="3BETA-HYDROXYSTEROID-DEHYDROGENASE_DECARBOXYLASE ISOFORM 3"/>
    <property type="match status" value="1"/>
</dbReference>
<proteinExistence type="predicted"/>
<evidence type="ECO:0000256" key="7">
    <source>
        <dbReference type="ARBA" id="ARBA00023136"/>
    </source>
</evidence>
<dbReference type="SUPFAM" id="SSF51735">
    <property type="entry name" value="NAD(P)-binding Rossmann-fold domains"/>
    <property type="match status" value="1"/>
</dbReference>
<protein>
    <recommendedName>
        <fullName evidence="8">Reticulon-like protein</fullName>
    </recommendedName>
</protein>
<evidence type="ECO:0000256" key="5">
    <source>
        <dbReference type="ARBA" id="ARBA00022989"/>
    </source>
</evidence>
<feature type="transmembrane region" description="Helical" evidence="8">
    <location>
        <begin position="515"/>
        <end position="538"/>
    </location>
</feature>
<dbReference type="Gene3D" id="3.40.50.720">
    <property type="entry name" value="NAD(P)-binding Rossmann-like Domain"/>
    <property type="match status" value="1"/>
</dbReference>
<organism evidence="10">
    <name type="scientific">Daucus carota subsp. sativus</name>
    <name type="common">Carrot</name>
    <dbReference type="NCBI Taxonomy" id="79200"/>
    <lineage>
        <taxon>Eukaryota</taxon>
        <taxon>Viridiplantae</taxon>
        <taxon>Streptophyta</taxon>
        <taxon>Embryophyta</taxon>
        <taxon>Tracheophyta</taxon>
        <taxon>Spermatophyta</taxon>
        <taxon>Magnoliopsida</taxon>
        <taxon>eudicotyledons</taxon>
        <taxon>Gunneridae</taxon>
        <taxon>Pentapetalae</taxon>
        <taxon>asterids</taxon>
        <taxon>campanulids</taxon>
        <taxon>Apiales</taxon>
        <taxon>Apiaceae</taxon>
        <taxon>Apioideae</taxon>
        <taxon>Scandiceae</taxon>
        <taxon>Daucinae</taxon>
        <taxon>Daucus</taxon>
        <taxon>Daucus sect. Daucus</taxon>
    </lineage>
</organism>
<keyword evidence="5 8" id="KW-1133">Transmembrane helix</keyword>
<dbReference type="GO" id="GO:0016616">
    <property type="term" value="F:oxidoreductase activity, acting on the CH-OH group of donors, NAD or NADP as acceptor"/>
    <property type="evidence" value="ECO:0007669"/>
    <property type="project" value="InterPro"/>
</dbReference>
<dbReference type="GO" id="GO:0005789">
    <property type="term" value="C:endoplasmic reticulum membrane"/>
    <property type="evidence" value="ECO:0007669"/>
    <property type="project" value="UniProtKB-SubCell"/>
</dbReference>
<feature type="transmembrane region" description="Helical" evidence="8">
    <location>
        <begin position="410"/>
        <end position="443"/>
    </location>
</feature>
<dbReference type="InterPro" id="IPR003388">
    <property type="entry name" value="Reticulon"/>
</dbReference>
<dbReference type="Gramene" id="KZM85049">
    <property type="protein sequence ID" value="KZM85049"/>
    <property type="gene ID" value="DCAR_027529"/>
</dbReference>
<accession>A0A175YN67</accession>
<dbReference type="InterPro" id="IPR002225">
    <property type="entry name" value="3Beta_OHSteriod_DH/Estase"/>
</dbReference>
<dbReference type="PANTHER" id="PTHR10366">
    <property type="entry name" value="NAD DEPENDENT EPIMERASE/DEHYDRATASE"/>
    <property type="match status" value="1"/>
</dbReference>
<dbReference type="EMBL" id="LNRQ01000008">
    <property type="protein sequence ID" value="KZM85049.1"/>
    <property type="molecule type" value="Genomic_DNA"/>
</dbReference>
<evidence type="ECO:0000313" key="10">
    <source>
        <dbReference type="EMBL" id="KZM85049.1"/>
    </source>
</evidence>
<feature type="domain" description="Reticulon" evidence="9">
    <location>
        <begin position="394"/>
        <end position="583"/>
    </location>
</feature>
<dbReference type="OMA" id="WGKFIIG"/>
<dbReference type="PROSITE" id="PS50845">
    <property type="entry name" value="RETICULON"/>
    <property type="match status" value="1"/>
</dbReference>
<dbReference type="InterPro" id="IPR036291">
    <property type="entry name" value="NAD(P)-bd_dom_sf"/>
</dbReference>
<evidence type="ECO:0000259" key="9">
    <source>
        <dbReference type="PROSITE" id="PS50845"/>
    </source>
</evidence>
<gene>
    <name evidence="10" type="ORF">DCAR_027529</name>
</gene>
<name>A0A175YN67_DAUCS</name>
<keyword evidence="7 8" id="KW-0472">Membrane</keyword>
<sequence length="597" mass="66563">MELRTCVVLGGRTVIGKALVSRLLSLDHWVVRVADSAQQLDLDDGDSLLSKSISNGRASYFSVDLRNTDRLIQAINGSSVVFHVDDVDLYSDNFFLSYTLIVQGAKNVVNACRECKVKKLVYQSTADVVSDGSRDIDNGDESLPYAWKFENMCTDLRAQAEALVLFANDIDGLLTCAVRPCNVFGPGEKQLVPSVIDIAKSGWAKIFGNNYMKLTVNNNDAMFIIGCGAHISDFTYMENVAHALVCAEEALGSQMVAVSGKAFFVTNLEPTRFWDFVSLISEGLGYQRPMIQLPAGMLKYIFVYVRWVHAQLNSVKLRHLKGIHYVVRLATSNKTFDCSSAQKHIGYSPVVSMEDGVALTVQSFSSFAKASSYSVYRDFDEQSKVDKLLGGGRVADVLLWKDERKSFACFGVLVLAYYWLFLCGNTFISSAAQLLVLFTFVLYGYGELPSNISGVKFPKMSASSFEISEVDMKTFSGAIAHIWKRIGDVIRILAQGQDWNTFFKVVALLYLFKWYVFHSLTTSIGVAIVLAFTLFFVYEQYEEEIDGIAEILLNLTRALTGFMLKNLPVSVAYILGTHEIMHENNENDDPAHFKDHM</sequence>